<sequence length="388" mass="41709">MTVTRTGWSVSTGSLTMLLIGVVYDYPELSFVGLCGILCILAAAATVAVRTAARLERGLVSRRIGEGEPAVCTVTIDNPGRWASPPVLLTETVGGRRTPTRVPGLRRRTTGVTATYQLEPLPRGVYPVAPPEVSHTDAFGLVRRVSRAGRTVQLVVRPEVLPLRSFNAKGFEDDEGATLTVPVAGTAFHGLREYLPGDDTRLIHWPSSARSGALIVREQRDQQQSRRCVLLDTAQSRYSPESFDEAVRITASLCAAASGAGGDLELWTSDVRQAAVRNSRAGAAGWRDATLDFLAAVQRRPHAPGHSQVRQALAAADRGGPMIVVTGVHTDSELRELSHRSTKASWVALVHVGPQQHGRRVMTARVTALGVAGSADFAAHWNGLRLWS</sequence>
<keyword evidence="1" id="KW-1133">Transmembrane helix</keyword>
<evidence type="ECO:0000313" key="3">
    <source>
        <dbReference type="EMBL" id="GAA1560700.1"/>
    </source>
</evidence>
<dbReference type="InterPro" id="IPR002881">
    <property type="entry name" value="DUF58"/>
</dbReference>
<keyword evidence="1" id="KW-0812">Transmembrane</keyword>
<feature type="domain" description="DUF58" evidence="2">
    <location>
        <begin position="191"/>
        <end position="348"/>
    </location>
</feature>
<evidence type="ECO:0000256" key="1">
    <source>
        <dbReference type="SAM" id="Phobius"/>
    </source>
</evidence>
<keyword evidence="4" id="KW-1185">Reference proteome</keyword>
<dbReference type="PANTHER" id="PTHR34351">
    <property type="entry name" value="SLR1927 PROTEIN-RELATED"/>
    <property type="match status" value="1"/>
</dbReference>
<feature type="transmembrane region" description="Helical" evidence="1">
    <location>
        <begin position="30"/>
        <end position="53"/>
    </location>
</feature>
<protein>
    <recommendedName>
        <fullName evidence="2">DUF58 domain-containing protein</fullName>
    </recommendedName>
</protein>
<dbReference type="PANTHER" id="PTHR34351:SF1">
    <property type="entry name" value="SLR1927 PROTEIN"/>
    <property type="match status" value="1"/>
</dbReference>
<evidence type="ECO:0000313" key="4">
    <source>
        <dbReference type="Proteomes" id="UP001501470"/>
    </source>
</evidence>
<reference evidence="3 4" key="1">
    <citation type="journal article" date="2019" name="Int. J. Syst. Evol. Microbiol.">
        <title>The Global Catalogue of Microorganisms (GCM) 10K type strain sequencing project: providing services to taxonomists for standard genome sequencing and annotation.</title>
        <authorList>
            <consortium name="The Broad Institute Genomics Platform"/>
            <consortium name="The Broad Institute Genome Sequencing Center for Infectious Disease"/>
            <person name="Wu L."/>
            <person name="Ma J."/>
        </authorList>
    </citation>
    <scope>NUCLEOTIDE SEQUENCE [LARGE SCALE GENOMIC DNA]</scope>
    <source>
        <strain evidence="3 4">JCM 15933</strain>
    </source>
</reference>
<organism evidence="3 4">
    <name type="scientific">Dactylosporangium maewongense</name>
    <dbReference type="NCBI Taxonomy" id="634393"/>
    <lineage>
        <taxon>Bacteria</taxon>
        <taxon>Bacillati</taxon>
        <taxon>Actinomycetota</taxon>
        <taxon>Actinomycetes</taxon>
        <taxon>Micromonosporales</taxon>
        <taxon>Micromonosporaceae</taxon>
        <taxon>Dactylosporangium</taxon>
    </lineage>
</organism>
<name>A0ABN2CLL3_9ACTN</name>
<gene>
    <name evidence="3" type="ORF">GCM10009827_097500</name>
</gene>
<comment type="caution">
    <text evidence="3">The sequence shown here is derived from an EMBL/GenBank/DDBJ whole genome shotgun (WGS) entry which is preliminary data.</text>
</comment>
<dbReference type="Pfam" id="PF01882">
    <property type="entry name" value="DUF58"/>
    <property type="match status" value="1"/>
</dbReference>
<feature type="transmembrane region" description="Helical" evidence="1">
    <location>
        <begin position="7"/>
        <end position="24"/>
    </location>
</feature>
<dbReference type="RefSeq" id="WP_344511833.1">
    <property type="nucleotide sequence ID" value="NZ_BAAAQD010000029.1"/>
</dbReference>
<dbReference type="EMBL" id="BAAAQD010000029">
    <property type="protein sequence ID" value="GAA1560700.1"/>
    <property type="molecule type" value="Genomic_DNA"/>
</dbReference>
<keyword evidence="1" id="KW-0472">Membrane</keyword>
<dbReference type="Proteomes" id="UP001501470">
    <property type="component" value="Unassembled WGS sequence"/>
</dbReference>
<proteinExistence type="predicted"/>
<accession>A0ABN2CLL3</accession>
<evidence type="ECO:0000259" key="2">
    <source>
        <dbReference type="Pfam" id="PF01882"/>
    </source>
</evidence>